<evidence type="ECO:0000256" key="6">
    <source>
        <dbReference type="PIRSR" id="PIRSR621190-2"/>
    </source>
</evidence>
<dbReference type="PRINTS" id="PR00138">
    <property type="entry name" value="MATRIXIN"/>
</dbReference>
<sequence>MQEGKKRASQKFEARTTDSSKEENNPTQYCKENYDTTDVLPVAIHEIGHVLGLEHSRDETSIMAAFYKETVDYHGNYIMPKLSSSDIANIQHLYGKVLL</sequence>
<evidence type="ECO:0000313" key="9">
    <source>
        <dbReference type="EMBL" id="VDN33785.1"/>
    </source>
</evidence>
<dbReference type="GO" id="GO:0030574">
    <property type="term" value="P:collagen catabolic process"/>
    <property type="evidence" value="ECO:0007669"/>
    <property type="project" value="TreeGrafter"/>
</dbReference>
<evidence type="ECO:0000259" key="8">
    <source>
        <dbReference type="Pfam" id="PF00413"/>
    </source>
</evidence>
<keyword evidence="4 6" id="KW-0862">Zinc</keyword>
<dbReference type="PANTHER" id="PTHR10201:SF329">
    <property type="entry name" value="MATRIX METALLOPROTEINASE-C"/>
    <property type="match status" value="1"/>
</dbReference>
<dbReference type="EMBL" id="UYRT01088464">
    <property type="protein sequence ID" value="VDN33785.1"/>
    <property type="molecule type" value="Genomic_DNA"/>
</dbReference>
<dbReference type="InterPro" id="IPR001818">
    <property type="entry name" value="Pept_M10_metallopeptidase"/>
</dbReference>
<dbReference type="GO" id="GO:0008270">
    <property type="term" value="F:zinc ion binding"/>
    <property type="evidence" value="ECO:0007669"/>
    <property type="project" value="InterPro"/>
</dbReference>
<feature type="binding site" evidence="6">
    <location>
        <position position="45"/>
    </location>
    <ligand>
        <name>Zn(2+)</name>
        <dbReference type="ChEBI" id="CHEBI:29105"/>
        <label>2</label>
        <note>catalytic</note>
    </ligand>
</feature>
<evidence type="ECO:0000313" key="11">
    <source>
        <dbReference type="WBParaSite" id="GPUH_0001943701-mRNA-1"/>
    </source>
</evidence>
<feature type="domain" description="Peptidase M10 metallopeptidase" evidence="8">
    <location>
        <begin position="31"/>
        <end position="95"/>
    </location>
</feature>
<dbReference type="GO" id="GO:0005615">
    <property type="term" value="C:extracellular space"/>
    <property type="evidence" value="ECO:0007669"/>
    <property type="project" value="TreeGrafter"/>
</dbReference>
<protein>
    <submittedName>
        <fullName evidence="11">Peptidase_M10 domain-containing protein</fullName>
    </submittedName>
</protein>
<feature type="binding site" evidence="6">
    <location>
        <position position="49"/>
    </location>
    <ligand>
        <name>Zn(2+)</name>
        <dbReference type="ChEBI" id="CHEBI:29105"/>
        <label>2</label>
        <note>catalytic</note>
    </ligand>
</feature>
<reference evidence="11" key="1">
    <citation type="submission" date="2016-06" db="UniProtKB">
        <authorList>
            <consortium name="WormBaseParasite"/>
        </authorList>
    </citation>
    <scope>IDENTIFICATION</scope>
</reference>
<feature type="binding site" evidence="6">
    <location>
        <position position="63"/>
    </location>
    <ligand>
        <name>Zn(2+)</name>
        <dbReference type="ChEBI" id="CHEBI:29105"/>
        <label>2</label>
        <note>catalytic</note>
    </ligand>
</feature>
<evidence type="ECO:0000256" key="5">
    <source>
        <dbReference type="PIRSR" id="PIRSR621190-1"/>
    </source>
</evidence>
<dbReference type="Proteomes" id="UP000271098">
    <property type="component" value="Unassembled WGS sequence"/>
</dbReference>
<evidence type="ECO:0000313" key="10">
    <source>
        <dbReference type="Proteomes" id="UP000271098"/>
    </source>
</evidence>
<keyword evidence="3" id="KW-0378">Hydrolase</keyword>
<dbReference type="Gene3D" id="3.40.390.10">
    <property type="entry name" value="Collagenase (Catalytic Domain)"/>
    <property type="match status" value="1"/>
</dbReference>
<comment type="cofactor">
    <cofactor evidence="6">
        <name>Zn(2+)</name>
        <dbReference type="ChEBI" id="CHEBI:29105"/>
    </cofactor>
    <text evidence="6">Binds 2 Zn(2+) ions per subunit.</text>
</comment>
<reference evidence="9 10" key="2">
    <citation type="submission" date="2018-11" db="EMBL/GenBank/DDBJ databases">
        <authorList>
            <consortium name="Pathogen Informatics"/>
        </authorList>
    </citation>
    <scope>NUCLEOTIDE SEQUENCE [LARGE SCALE GENOMIC DNA]</scope>
</reference>
<dbReference type="OrthoDB" id="406838at2759"/>
<keyword evidence="2 6" id="KW-0479">Metal-binding</keyword>
<feature type="compositionally biased region" description="Basic and acidic residues" evidence="7">
    <location>
        <begin position="1"/>
        <end position="24"/>
    </location>
</feature>
<dbReference type="GO" id="GO:0004222">
    <property type="term" value="F:metalloendopeptidase activity"/>
    <property type="evidence" value="ECO:0007669"/>
    <property type="project" value="InterPro"/>
</dbReference>
<dbReference type="InterPro" id="IPR024079">
    <property type="entry name" value="MetalloPept_cat_dom_sf"/>
</dbReference>
<keyword evidence="1" id="KW-0645">Protease</keyword>
<dbReference type="GO" id="GO:0030198">
    <property type="term" value="P:extracellular matrix organization"/>
    <property type="evidence" value="ECO:0007669"/>
    <property type="project" value="TreeGrafter"/>
</dbReference>
<dbReference type="Pfam" id="PF00413">
    <property type="entry name" value="Peptidase_M10"/>
    <property type="match status" value="1"/>
</dbReference>
<keyword evidence="10" id="KW-1185">Reference proteome</keyword>
<evidence type="ECO:0000256" key="4">
    <source>
        <dbReference type="ARBA" id="ARBA00022833"/>
    </source>
</evidence>
<dbReference type="AlphaFoldDB" id="A0A183EEM1"/>
<dbReference type="GO" id="GO:0006508">
    <property type="term" value="P:proteolysis"/>
    <property type="evidence" value="ECO:0007669"/>
    <property type="project" value="UniProtKB-KW"/>
</dbReference>
<dbReference type="GO" id="GO:0031012">
    <property type="term" value="C:extracellular matrix"/>
    <property type="evidence" value="ECO:0007669"/>
    <property type="project" value="InterPro"/>
</dbReference>
<evidence type="ECO:0000256" key="2">
    <source>
        <dbReference type="ARBA" id="ARBA00022723"/>
    </source>
</evidence>
<dbReference type="PANTHER" id="PTHR10201">
    <property type="entry name" value="MATRIX METALLOPROTEINASE"/>
    <property type="match status" value="1"/>
</dbReference>
<evidence type="ECO:0000256" key="1">
    <source>
        <dbReference type="ARBA" id="ARBA00022670"/>
    </source>
</evidence>
<accession>A0A183EEM1</accession>
<gene>
    <name evidence="9" type="ORF">GPUH_LOCUS19408</name>
</gene>
<evidence type="ECO:0000256" key="7">
    <source>
        <dbReference type="SAM" id="MobiDB-lite"/>
    </source>
</evidence>
<feature type="region of interest" description="Disordered" evidence="7">
    <location>
        <begin position="1"/>
        <end position="29"/>
    </location>
</feature>
<organism evidence="11">
    <name type="scientific">Gongylonema pulchrum</name>
    <dbReference type="NCBI Taxonomy" id="637853"/>
    <lineage>
        <taxon>Eukaryota</taxon>
        <taxon>Metazoa</taxon>
        <taxon>Ecdysozoa</taxon>
        <taxon>Nematoda</taxon>
        <taxon>Chromadorea</taxon>
        <taxon>Rhabditida</taxon>
        <taxon>Spirurina</taxon>
        <taxon>Spiruromorpha</taxon>
        <taxon>Spiruroidea</taxon>
        <taxon>Gongylonematidae</taxon>
        <taxon>Gongylonema</taxon>
    </lineage>
</organism>
<proteinExistence type="predicted"/>
<feature type="binding site" evidence="6">
    <location>
        <position position="55"/>
    </location>
    <ligand>
        <name>Zn(2+)</name>
        <dbReference type="ChEBI" id="CHEBI:29105"/>
        <label>2</label>
        <note>catalytic</note>
    </ligand>
</feature>
<dbReference type="WBParaSite" id="GPUH_0001943701-mRNA-1">
    <property type="protein sequence ID" value="GPUH_0001943701-mRNA-1"/>
    <property type="gene ID" value="GPUH_0001943701"/>
</dbReference>
<name>A0A183EEM1_9BILA</name>
<evidence type="ECO:0000256" key="3">
    <source>
        <dbReference type="ARBA" id="ARBA00022801"/>
    </source>
</evidence>
<dbReference type="InterPro" id="IPR021190">
    <property type="entry name" value="Pept_M10A"/>
</dbReference>
<feature type="active site" evidence="5">
    <location>
        <position position="46"/>
    </location>
</feature>
<dbReference type="SUPFAM" id="SSF55486">
    <property type="entry name" value="Metalloproteases ('zincins'), catalytic domain"/>
    <property type="match status" value="1"/>
</dbReference>